<organism evidence="1 2">
    <name type="scientific">Senegalia massiliensis</name>
    <dbReference type="NCBI Taxonomy" id="1720316"/>
    <lineage>
        <taxon>Bacteria</taxon>
        <taxon>Bacillati</taxon>
        <taxon>Bacillota</taxon>
        <taxon>Clostridia</taxon>
        <taxon>Eubacteriales</taxon>
        <taxon>Clostridiaceae</taxon>
        <taxon>Senegalia</taxon>
    </lineage>
</organism>
<gene>
    <name evidence="1" type="ORF">D3Z33_12235</name>
</gene>
<dbReference type="AlphaFoldDB" id="A0A845QZ83"/>
<protein>
    <recommendedName>
        <fullName evidence="3">DUF1173 family protein</fullName>
    </recommendedName>
</protein>
<accession>A0A845QZ83</accession>
<name>A0A845QZ83_9CLOT</name>
<dbReference type="OrthoDB" id="2678721at2"/>
<evidence type="ECO:0000313" key="2">
    <source>
        <dbReference type="Proteomes" id="UP000467132"/>
    </source>
</evidence>
<dbReference type="EMBL" id="QXXA01000013">
    <property type="protein sequence ID" value="NBI07621.1"/>
    <property type="molecule type" value="Genomic_DNA"/>
</dbReference>
<evidence type="ECO:0008006" key="3">
    <source>
        <dbReference type="Google" id="ProtNLM"/>
    </source>
</evidence>
<proteinExistence type="predicted"/>
<evidence type="ECO:0000313" key="1">
    <source>
        <dbReference type="EMBL" id="NBI07621.1"/>
    </source>
</evidence>
<sequence length="446" mass="52704">MSLERSIRIEHNDESKHYSRSFLSSLTGQRLLKKLYKANTDGDEVKIFCLCKDNGIPMHMAKYSNGSTYAIRANKSLDHHKNCISSMSEKEFEERKKKRARSYNYEKDGKTFAVFNTNAFYENSIKISTPSSSKGKTSTTNVYSSIFNMGDTLLSNSWTNYVKHKGYCPKEGNLLYELYSELENNKTSKKGINLTDIMFIPRYSKDNNKDISELIKKAYFSVKYRLSEEKNIENGKLYILMKLGSKEDIQEQLDEQRGEDFIRIKVVDPFKKGYFYATVKFKKFRREFHKHKVKNAEYYISTFITFKNDKLMIDRMATIPTLKGRGFFVESSKEIEFAEYLLEREILFERPTKSSDSKHEEWNGWIPDFLILDYKTKEVTRIAEVFGFKDFWEDDEYKMKMEEKIDFFTSIQGEKIEEFIYWKANEDWSMPKLAKKTGQFIGLQYN</sequence>
<keyword evidence="2" id="KW-1185">Reference proteome</keyword>
<dbReference type="RefSeq" id="WP_160198091.1">
    <property type="nucleotide sequence ID" value="NZ_QXXA01000013.1"/>
</dbReference>
<comment type="caution">
    <text evidence="1">The sequence shown here is derived from an EMBL/GenBank/DDBJ whole genome shotgun (WGS) entry which is preliminary data.</text>
</comment>
<dbReference type="Proteomes" id="UP000467132">
    <property type="component" value="Unassembled WGS sequence"/>
</dbReference>
<reference evidence="1 2" key="1">
    <citation type="submission" date="2018-08" db="EMBL/GenBank/DDBJ databases">
        <title>Murine metabolic-syndrome-specific gut microbial biobank.</title>
        <authorList>
            <person name="Liu C."/>
        </authorList>
    </citation>
    <scope>NUCLEOTIDE SEQUENCE [LARGE SCALE GENOMIC DNA]</scope>
    <source>
        <strain evidence="1 2">583</strain>
    </source>
</reference>